<dbReference type="AlphaFoldDB" id="A0A7T9I195"/>
<gene>
    <name evidence="2" type="ORF">IPJ89_00945</name>
</gene>
<sequence length="417" mass="44628">MRPNNLVVATLFLLLCAPLIAHAVESTTTMTWIIMLNRAHSITYGGSCSDTNFHFKETDANYDPDIDGNGAKIKPSANPGTNPPASSTWDEQFVSYSTPCSSTGNNCAFDVNLQTSLPTSAATHNAEFVSTQYDNLDPVDGADANTIASVSGRFPAQKFVFKLAGNVHPQRIIDFNFSYQGSAIAMSNAITCADGAGTDRDMNFYIYNYTNSQYDLVLQRTGTGAAYSGNAPRDANAYMSINHYTLSDYVGVAPDNNITFLVRGVDNTSTGRFSCVITDRIALAYHTYTESTYCQSSTVAPMRIRNVGNTAINIDGNFSSAFSGVDTNIVLKVWRGTPFCGNTGFGGWEKDCSVTSTTIAPGTTTCKQFNRFNATTSSRLISSIAVDGNGSLCFSGDLNGFVGAGNHVKTFQTGSGV</sequence>
<name>A0A7T9I195_9ARCH</name>
<feature type="compositionally biased region" description="Polar residues" evidence="1">
    <location>
        <begin position="78"/>
        <end position="87"/>
    </location>
</feature>
<proteinExistence type="predicted"/>
<evidence type="ECO:0000256" key="1">
    <source>
        <dbReference type="SAM" id="MobiDB-lite"/>
    </source>
</evidence>
<dbReference type="Proteomes" id="UP000596004">
    <property type="component" value="Chromosome"/>
</dbReference>
<evidence type="ECO:0000313" key="2">
    <source>
        <dbReference type="EMBL" id="QQR92794.1"/>
    </source>
</evidence>
<dbReference type="EMBL" id="CP064981">
    <property type="protein sequence ID" value="QQR92794.1"/>
    <property type="molecule type" value="Genomic_DNA"/>
</dbReference>
<protein>
    <submittedName>
        <fullName evidence="2">Uncharacterized protein</fullName>
    </submittedName>
</protein>
<accession>A0A7T9I195</accession>
<reference evidence="2" key="1">
    <citation type="submission" date="2020-11" db="EMBL/GenBank/DDBJ databases">
        <title>Connecting structure to function with the recovery of over 1000 high-quality activated sludge metagenome-assembled genomes encoding full-length rRNA genes using long-read sequencing.</title>
        <authorList>
            <person name="Singleton C.M."/>
            <person name="Petriglieri F."/>
            <person name="Kristensen J.M."/>
            <person name="Kirkegaard R.H."/>
            <person name="Michaelsen T.Y."/>
            <person name="Andersen M.H."/>
            <person name="Karst S.M."/>
            <person name="Dueholm M.S."/>
            <person name="Nielsen P.H."/>
            <person name="Albertsen M."/>
        </authorList>
    </citation>
    <scope>NUCLEOTIDE SEQUENCE</scope>
    <source>
        <strain evidence="2">Fred_18-Q3-R57-64_BAT3C.431</strain>
    </source>
</reference>
<organism evidence="2">
    <name type="scientific">Candidatus Iainarchaeum sp</name>
    <dbReference type="NCBI Taxonomy" id="3101447"/>
    <lineage>
        <taxon>Archaea</taxon>
        <taxon>Candidatus Iainarchaeota</taxon>
        <taxon>Candidatus Iainarchaeia</taxon>
        <taxon>Candidatus Iainarchaeales</taxon>
        <taxon>Candidatus Iainarchaeaceae</taxon>
        <taxon>Candidatus Iainarchaeum</taxon>
    </lineage>
</organism>
<feature type="region of interest" description="Disordered" evidence="1">
    <location>
        <begin position="66"/>
        <end position="87"/>
    </location>
</feature>